<dbReference type="Pfam" id="PF03747">
    <property type="entry name" value="ADP_ribosyl_GH"/>
    <property type="match status" value="1"/>
</dbReference>
<dbReference type="Proteomes" id="UP000009080">
    <property type="component" value="Chromosome"/>
</dbReference>
<dbReference type="Gene3D" id="1.10.4080.10">
    <property type="entry name" value="ADP-ribosylation/Crystallin J1"/>
    <property type="match status" value="1"/>
</dbReference>
<keyword evidence="1" id="KW-0460">Magnesium</keyword>
<dbReference type="eggNOG" id="COG1397">
    <property type="taxonomic scope" value="Bacteria"/>
</dbReference>
<evidence type="ECO:0000313" key="3">
    <source>
        <dbReference type="Proteomes" id="UP000009080"/>
    </source>
</evidence>
<dbReference type="AlphaFoldDB" id="C5BM83"/>
<organism evidence="2 3">
    <name type="scientific">Teredinibacter turnerae (strain ATCC 39867 / T7901)</name>
    <dbReference type="NCBI Taxonomy" id="377629"/>
    <lineage>
        <taxon>Bacteria</taxon>
        <taxon>Pseudomonadati</taxon>
        <taxon>Pseudomonadota</taxon>
        <taxon>Gammaproteobacteria</taxon>
        <taxon>Cellvibrionales</taxon>
        <taxon>Cellvibrionaceae</taxon>
        <taxon>Teredinibacter</taxon>
    </lineage>
</organism>
<dbReference type="InterPro" id="IPR050792">
    <property type="entry name" value="ADP-ribosylglycohydrolase"/>
</dbReference>
<dbReference type="PANTHER" id="PTHR16222:SF12">
    <property type="entry name" value="ADP-RIBOSYLGLYCOHYDROLASE-RELATED"/>
    <property type="match status" value="1"/>
</dbReference>
<dbReference type="EMBL" id="CP001614">
    <property type="protein sequence ID" value="ACR12003.1"/>
    <property type="molecule type" value="Genomic_DNA"/>
</dbReference>
<feature type="binding site" evidence="1">
    <location>
        <position position="63"/>
    </location>
    <ligand>
        <name>Mg(2+)</name>
        <dbReference type="ChEBI" id="CHEBI:18420"/>
        <label>1</label>
    </ligand>
</feature>
<dbReference type="RefSeq" id="WP_015818115.1">
    <property type="nucleotide sequence ID" value="NC_012997.1"/>
</dbReference>
<dbReference type="PANTHER" id="PTHR16222">
    <property type="entry name" value="ADP-RIBOSYLGLYCOHYDROLASE"/>
    <property type="match status" value="1"/>
</dbReference>
<dbReference type="SUPFAM" id="SSF101478">
    <property type="entry name" value="ADP-ribosylglycohydrolase"/>
    <property type="match status" value="1"/>
</dbReference>
<dbReference type="InterPro" id="IPR005502">
    <property type="entry name" value="Ribosyl_crysJ1"/>
</dbReference>
<dbReference type="InterPro" id="IPR036705">
    <property type="entry name" value="Ribosyl_crysJ1_sf"/>
</dbReference>
<gene>
    <name evidence="2" type="ordered locus">TERTU_0344</name>
</gene>
<reference evidence="2 3" key="1">
    <citation type="journal article" date="2009" name="PLoS ONE">
        <title>The complete genome of Teredinibacter turnerae T7901: an intracellular endosymbiont of marine wood-boring bivalves (shipworms).</title>
        <authorList>
            <person name="Yang J.C."/>
            <person name="Madupu R."/>
            <person name="Durkin A.S."/>
            <person name="Ekborg N.A."/>
            <person name="Pedamallu C.S."/>
            <person name="Hostetler J.B."/>
            <person name="Radune D."/>
            <person name="Toms B.S."/>
            <person name="Henrissat B."/>
            <person name="Coutinho P.M."/>
            <person name="Schwarz S."/>
            <person name="Field L."/>
            <person name="Trindade-Silva A.E."/>
            <person name="Soares C.A.G."/>
            <person name="Elshahawi S."/>
            <person name="Hanora A."/>
            <person name="Schmidt E.W."/>
            <person name="Haygood M.G."/>
            <person name="Posfai J."/>
            <person name="Benner J."/>
            <person name="Madinger C."/>
            <person name="Nove J."/>
            <person name="Anton B."/>
            <person name="Chaudhary K."/>
            <person name="Foster J."/>
            <person name="Holman A."/>
            <person name="Kumar S."/>
            <person name="Lessard P.A."/>
            <person name="Luyten Y.A."/>
            <person name="Slatko B."/>
            <person name="Wood N."/>
            <person name="Wu B."/>
            <person name="Teplitski M."/>
            <person name="Mougous J.D."/>
            <person name="Ward N."/>
            <person name="Eisen J.A."/>
            <person name="Badger J.H."/>
            <person name="Distel D.L."/>
        </authorList>
    </citation>
    <scope>NUCLEOTIDE SEQUENCE [LARGE SCALE GENOMIC DNA]</scope>
    <source>
        <strain evidence="3">ATCC 39867 / T7901</strain>
    </source>
</reference>
<dbReference type="HOGENOM" id="CLU_024566_8_2_6"/>
<sequence length="307" mass="32833">MMTTQPQTQLDRKQRYRGSLLGLATGDALGTTVEFQPRGSFELITDMVGGGPFHLRPGQWTDDTSMALCLGHSLLEKRGFDADDQMQRYCAWRTHGYMSSNGRCFDIGMTVSGALSRYQRKGDPFAGSTNPSAAGNGSIMRLAPVAMFFSPDLTQVRHFAALSSRTTHGAEECVDACALFGEMLHLALCGASKEAILQPTFVPGAERLSAIQQGAYLGKSSHQLKGSGYVVESLEAALWCFATTDSYANAVLTAVNLGDDADTTAAVCGQLAGAFYGEVAIPDAWLGKLSHRSQITELADGLLQNNA</sequence>
<feature type="binding site" evidence="1">
    <location>
        <position position="62"/>
    </location>
    <ligand>
        <name>Mg(2+)</name>
        <dbReference type="ChEBI" id="CHEBI:18420"/>
        <label>1</label>
    </ligand>
</feature>
<name>C5BM83_TERTT</name>
<keyword evidence="1" id="KW-0479">Metal-binding</keyword>
<dbReference type="STRING" id="377629.TERTU_0344"/>
<feature type="binding site" evidence="1">
    <location>
        <position position="263"/>
    </location>
    <ligand>
        <name>Mg(2+)</name>
        <dbReference type="ChEBI" id="CHEBI:18420"/>
        <label>1</label>
    </ligand>
</feature>
<feature type="binding site" evidence="1">
    <location>
        <position position="260"/>
    </location>
    <ligand>
        <name>Mg(2+)</name>
        <dbReference type="ChEBI" id="CHEBI:18420"/>
        <label>1</label>
    </ligand>
</feature>
<dbReference type="OrthoDB" id="9798107at2"/>
<keyword evidence="3" id="KW-1185">Reference proteome</keyword>
<evidence type="ECO:0000256" key="1">
    <source>
        <dbReference type="PIRSR" id="PIRSR605502-1"/>
    </source>
</evidence>
<dbReference type="GO" id="GO:0046872">
    <property type="term" value="F:metal ion binding"/>
    <property type="evidence" value="ECO:0007669"/>
    <property type="project" value="UniProtKB-KW"/>
</dbReference>
<proteinExistence type="predicted"/>
<dbReference type="KEGG" id="ttu:TERTU_0344"/>
<comment type="cofactor">
    <cofactor evidence="1">
        <name>Mg(2+)</name>
        <dbReference type="ChEBI" id="CHEBI:18420"/>
    </cofactor>
    <text evidence="1">Binds 2 magnesium ions per subunit.</text>
</comment>
<feature type="binding site" evidence="1">
    <location>
        <position position="61"/>
    </location>
    <ligand>
        <name>Mg(2+)</name>
        <dbReference type="ChEBI" id="CHEBI:18420"/>
        <label>1</label>
    </ligand>
</feature>
<protein>
    <submittedName>
        <fullName evidence="2">ADP-ribosylation/Crystallin J1</fullName>
    </submittedName>
</protein>
<evidence type="ECO:0000313" key="2">
    <source>
        <dbReference type="EMBL" id="ACR12003.1"/>
    </source>
</evidence>
<feature type="binding site" evidence="1">
    <location>
        <position position="262"/>
    </location>
    <ligand>
        <name>Mg(2+)</name>
        <dbReference type="ChEBI" id="CHEBI:18420"/>
        <label>1</label>
    </ligand>
</feature>
<accession>C5BM83</accession>